<dbReference type="EC" id="3.1.3.48" evidence="2"/>
<dbReference type="CDD" id="cd16343">
    <property type="entry name" value="LMWPTP"/>
    <property type="match status" value="1"/>
</dbReference>
<evidence type="ECO:0000256" key="5">
    <source>
        <dbReference type="PIRSR" id="PIRSR617867-1"/>
    </source>
</evidence>
<gene>
    <name evidence="7" type="ORF">SAMN05421721_104188</name>
</gene>
<dbReference type="EMBL" id="FOUO01000004">
    <property type="protein sequence ID" value="SFM39921.1"/>
    <property type="molecule type" value="Genomic_DNA"/>
</dbReference>
<keyword evidence="4" id="KW-0904">Protein phosphatase</keyword>
<proteinExistence type="inferred from homology"/>
<feature type="active site" description="Nucleophile" evidence="5">
    <location>
        <position position="13"/>
    </location>
</feature>
<dbReference type="Pfam" id="PF01451">
    <property type="entry name" value="LMWPc"/>
    <property type="match status" value="1"/>
</dbReference>
<dbReference type="OrthoDB" id="9784339at2"/>
<dbReference type="SMART" id="SM00226">
    <property type="entry name" value="LMWPc"/>
    <property type="match status" value="1"/>
</dbReference>
<protein>
    <recommendedName>
        <fullName evidence="2">protein-tyrosine-phosphatase</fullName>
        <ecNumber evidence="2">3.1.3.48</ecNumber>
    </recommendedName>
</protein>
<evidence type="ECO:0000313" key="8">
    <source>
        <dbReference type="Proteomes" id="UP000199556"/>
    </source>
</evidence>
<dbReference type="InterPro" id="IPR017867">
    <property type="entry name" value="Tyr_phospatase_low_mol_wt"/>
</dbReference>
<sequence length="166" mass="18766">MMQEEKVSVLMVCLGNICRSPTAQGVLQWLLAKEGLEQRVLVDSAGTHAYHVGEPPDPRARRAALQRGIDLSGQRARRVEREDLERFDYVLAMDRENLAHLQALAPAQAVRGHLGLFMAFARNWEEQEVPDPYYGGDRGFDRVLDMVEDASQGLLQRIRERQGVRG</sequence>
<dbReference type="AlphaFoldDB" id="A0A1I4QIN4"/>
<dbReference type="InterPro" id="IPR050438">
    <property type="entry name" value="LMW_PTPase"/>
</dbReference>
<dbReference type="FunFam" id="3.40.50.2300:FF:000113">
    <property type="entry name" value="Low molecular weight protein-tyrosine-phosphatase"/>
    <property type="match status" value="1"/>
</dbReference>
<dbReference type="SUPFAM" id="SSF52788">
    <property type="entry name" value="Phosphotyrosine protein phosphatases I"/>
    <property type="match status" value="1"/>
</dbReference>
<dbReference type="PRINTS" id="PR00719">
    <property type="entry name" value="LMWPTPASE"/>
</dbReference>
<evidence type="ECO:0000259" key="6">
    <source>
        <dbReference type="SMART" id="SM00226"/>
    </source>
</evidence>
<dbReference type="Proteomes" id="UP000199556">
    <property type="component" value="Unassembled WGS sequence"/>
</dbReference>
<evidence type="ECO:0000313" key="7">
    <source>
        <dbReference type="EMBL" id="SFM39921.1"/>
    </source>
</evidence>
<dbReference type="STRING" id="195064.SAMN05421721_104188"/>
<evidence type="ECO:0000256" key="3">
    <source>
        <dbReference type="ARBA" id="ARBA00022801"/>
    </source>
</evidence>
<dbReference type="Gene3D" id="3.40.50.2300">
    <property type="match status" value="1"/>
</dbReference>
<feature type="active site" description="Proton donor" evidence="5">
    <location>
        <position position="131"/>
    </location>
</feature>
<name>A0A1I4QIN4_ECTMO</name>
<accession>A0A1I4QIN4</accession>
<dbReference type="InterPro" id="IPR036196">
    <property type="entry name" value="Ptyr_pPase_sf"/>
</dbReference>
<keyword evidence="8" id="KW-1185">Reference proteome</keyword>
<feature type="domain" description="Phosphotyrosine protein phosphatase I" evidence="6">
    <location>
        <begin position="7"/>
        <end position="157"/>
    </location>
</feature>
<dbReference type="PANTHER" id="PTHR11717">
    <property type="entry name" value="LOW MOLECULAR WEIGHT PROTEIN TYROSINE PHOSPHATASE"/>
    <property type="match status" value="1"/>
</dbReference>
<evidence type="ECO:0000256" key="2">
    <source>
        <dbReference type="ARBA" id="ARBA00013064"/>
    </source>
</evidence>
<feature type="active site" evidence="5">
    <location>
        <position position="19"/>
    </location>
</feature>
<dbReference type="PANTHER" id="PTHR11717:SF7">
    <property type="entry name" value="LOW MOLECULAR WEIGHT PHOSPHOTYROSINE PROTEIN PHOSPHATASE"/>
    <property type="match status" value="1"/>
</dbReference>
<evidence type="ECO:0000256" key="1">
    <source>
        <dbReference type="ARBA" id="ARBA00011063"/>
    </source>
</evidence>
<comment type="similarity">
    <text evidence="1">Belongs to the low molecular weight phosphotyrosine protein phosphatase family.</text>
</comment>
<organism evidence="7 8">
    <name type="scientific">Ectothiorhodospira mobilis</name>
    <dbReference type="NCBI Taxonomy" id="195064"/>
    <lineage>
        <taxon>Bacteria</taxon>
        <taxon>Pseudomonadati</taxon>
        <taxon>Pseudomonadota</taxon>
        <taxon>Gammaproteobacteria</taxon>
        <taxon>Chromatiales</taxon>
        <taxon>Ectothiorhodospiraceae</taxon>
        <taxon>Ectothiorhodospira</taxon>
    </lineage>
</organism>
<dbReference type="InterPro" id="IPR023485">
    <property type="entry name" value="Ptyr_pPase"/>
</dbReference>
<dbReference type="GO" id="GO:0004725">
    <property type="term" value="F:protein tyrosine phosphatase activity"/>
    <property type="evidence" value="ECO:0007669"/>
    <property type="project" value="UniProtKB-EC"/>
</dbReference>
<keyword evidence="3" id="KW-0378">Hydrolase</keyword>
<reference evidence="7 8" key="1">
    <citation type="submission" date="2016-10" db="EMBL/GenBank/DDBJ databases">
        <authorList>
            <person name="de Groot N.N."/>
        </authorList>
    </citation>
    <scope>NUCLEOTIDE SEQUENCE [LARGE SCALE GENOMIC DNA]</scope>
    <source>
        <strain evidence="7 8">DSM 4180</strain>
    </source>
</reference>
<evidence type="ECO:0000256" key="4">
    <source>
        <dbReference type="ARBA" id="ARBA00022912"/>
    </source>
</evidence>